<accession>G4QBS5</accession>
<dbReference type="OrthoDB" id="9765111at2"/>
<dbReference type="AlphaFoldDB" id="G4QBS5"/>
<organism evidence="7 8">
    <name type="scientific">Taylorella asinigenitalis (strain MCE3)</name>
    <dbReference type="NCBI Taxonomy" id="1008459"/>
    <lineage>
        <taxon>Bacteria</taxon>
        <taxon>Pseudomonadati</taxon>
        <taxon>Pseudomonadota</taxon>
        <taxon>Betaproteobacteria</taxon>
        <taxon>Burkholderiales</taxon>
        <taxon>Alcaligenaceae</taxon>
        <taxon>Taylorella</taxon>
    </lineage>
</organism>
<dbReference type="RefSeq" id="WP_014112161.1">
    <property type="nucleotide sequence ID" value="NC_016043.1"/>
</dbReference>
<proteinExistence type="inferred from homology"/>
<keyword evidence="8" id="KW-1185">Reference proteome</keyword>
<evidence type="ECO:0000256" key="3">
    <source>
        <dbReference type="ARBA" id="ARBA00023054"/>
    </source>
</evidence>
<evidence type="ECO:0000256" key="5">
    <source>
        <dbReference type="SAM" id="Coils"/>
    </source>
</evidence>
<reference key="1">
    <citation type="submission" date="2011-09" db="EMBL/GenBank/DDBJ databases">
        <title>Genomic characterization of the Taylorella genus.</title>
        <authorList>
            <person name="Hebert L."/>
            <person name="Moumen B."/>
            <person name="Pons N."/>
            <person name="Duquesne F."/>
            <person name="Breuil M.-F."/>
            <person name="Goux D."/>
            <person name="Batto J.-M."/>
            <person name="Renault P."/>
            <person name="Laugier C."/>
            <person name="Petry S."/>
        </authorList>
    </citation>
    <scope>NUCLEOTIDE SEQUENCE</scope>
    <source>
        <strain>MCE3</strain>
    </source>
</reference>
<evidence type="ECO:0000256" key="2">
    <source>
        <dbReference type="ARBA" id="ARBA00009840"/>
    </source>
</evidence>
<dbReference type="Proteomes" id="UP000009284">
    <property type="component" value="Chromosome"/>
</dbReference>
<keyword evidence="6" id="KW-0812">Transmembrane</keyword>
<evidence type="ECO:0000256" key="1">
    <source>
        <dbReference type="ARBA" id="ARBA00003416"/>
    </source>
</evidence>
<keyword evidence="6" id="KW-1133">Transmembrane helix</keyword>
<evidence type="ECO:0000256" key="6">
    <source>
        <dbReference type="SAM" id="Phobius"/>
    </source>
</evidence>
<evidence type="ECO:0000313" key="7">
    <source>
        <dbReference type="EMBL" id="AEP37270.1"/>
    </source>
</evidence>
<dbReference type="PANTHER" id="PTHR30563:SF0">
    <property type="entry name" value="DNA RECOMBINATION PROTEIN RMUC"/>
    <property type="match status" value="1"/>
</dbReference>
<dbReference type="InterPro" id="IPR003798">
    <property type="entry name" value="DNA_recombination_RmuC"/>
</dbReference>
<dbReference type="HOGENOM" id="CLU_024057_0_0_4"/>
<keyword evidence="6" id="KW-0472">Membrane</keyword>
<evidence type="ECO:0000313" key="8">
    <source>
        <dbReference type="Proteomes" id="UP000009284"/>
    </source>
</evidence>
<dbReference type="Pfam" id="PF02646">
    <property type="entry name" value="RmuC"/>
    <property type="match status" value="1"/>
</dbReference>
<dbReference type="eggNOG" id="COG1322">
    <property type="taxonomic scope" value="Bacteria"/>
</dbReference>
<keyword evidence="3 5" id="KW-0175">Coiled coil</keyword>
<comment type="function">
    <text evidence="1">Involved in DNA recombination.</text>
</comment>
<comment type="similarity">
    <text evidence="2">Belongs to the RmuC family.</text>
</comment>
<feature type="coiled-coil region" evidence="5">
    <location>
        <begin position="45"/>
        <end position="171"/>
    </location>
</feature>
<sequence length="517" mass="58012">MDSLTLQNISSNLAPFALYLAIGAVLFFILFVFFMVRNASKATRMAVLEHKAEESAQDLQNFKTQVDDLNIQRDELAEALAGVKSKYEMLEAQATDFKAQRDHIQQAHEEQLTRANDLEKQVLASKLESQNLKENLAKEKAQANEHLQSLKEQFTESRKQLATEFENLSNRYLDEKSKSFSEKSEKSIGSLLTPFREQIEAFQKRVNDVQTQNTAEFASLKTQIETVKSLGIQMSTEASNLAAALKGNKKLLGNWGEIQLETLLQNAGLERGLQYETQQRATNDEGSKAIPDFLVHLPDERYIVIDSKVSLNSYQEAVTSEDPQQTQSHIDAHVRAVSEHIKSLSQKDYANLNIKGNSIGFVFMFMPIEAAYTLVLQQNPKLFVEAYNKGVVLVSQSTLLPTLKTVANIWKLVQSDEQAQEIVKKAFDIYNQLAVFCEHFHKVGNALSSAITGYNNGVTSLIGQQGLYNKVEKFKNLSTKNAKALPQLKTIDTGPEIRRLEISLGSDHENSKLTTKS</sequence>
<dbReference type="EMBL" id="CP003059">
    <property type="protein sequence ID" value="AEP37270.1"/>
    <property type="molecule type" value="Genomic_DNA"/>
</dbReference>
<gene>
    <name evidence="7" type="ordered locus">TASI_1532</name>
</gene>
<name>G4QBS5_TAYAM</name>
<dbReference type="PANTHER" id="PTHR30563">
    <property type="entry name" value="DNA RECOMBINATION PROTEIN RMUC"/>
    <property type="match status" value="1"/>
</dbReference>
<reference evidence="7 8" key="2">
    <citation type="journal article" date="2012" name="PLoS ONE">
        <title>Genomic characterization of the taylorella genus.</title>
        <authorList>
            <person name="Hebert L."/>
            <person name="Moumen B."/>
            <person name="Pons N."/>
            <person name="Duquesne F."/>
            <person name="Breuil M.F."/>
            <person name="Goux D."/>
            <person name="Batto J.M."/>
            <person name="Laugier C."/>
            <person name="Renault P."/>
            <person name="Petry S."/>
        </authorList>
    </citation>
    <scope>NUCLEOTIDE SEQUENCE [LARGE SCALE GENOMIC DNA]</scope>
    <source>
        <strain evidence="7 8">MCE3</strain>
    </source>
</reference>
<evidence type="ECO:0000256" key="4">
    <source>
        <dbReference type="ARBA" id="ARBA00023172"/>
    </source>
</evidence>
<keyword evidence="4" id="KW-0233">DNA recombination</keyword>
<dbReference type="KEGG" id="tas:TASI_1532"/>
<dbReference type="GO" id="GO:0006310">
    <property type="term" value="P:DNA recombination"/>
    <property type="evidence" value="ECO:0007669"/>
    <property type="project" value="UniProtKB-KW"/>
</dbReference>
<feature type="transmembrane region" description="Helical" evidence="6">
    <location>
        <begin position="16"/>
        <end position="36"/>
    </location>
</feature>
<protein>
    <submittedName>
        <fullName evidence="7">DNA recombination protein RmuC</fullName>
    </submittedName>
</protein>
<dbReference type="STRING" id="1008459.TASI_1532"/>